<protein>
    <submittedName>
        <fullName evidence="1">Uncharacterized protein</fullName>
    </submittedName>
</protein>
<organism evidence="1 2">
    <name type="scientific">Heterodera trifolii</name>
    <dbReference type="NCBI Taxonomy" id="157864"/>
    <lineage>
        <taxon>Eukaryota</taxon>
        <taxon>Metazoa</taxon>
        <taxon>Ecdysozoa</taxon>
        <taxon>Nematoda</taxon>
        <taxon>Chromadorea</taxon>
        <taxon>Rhabditida</taxon>
        <taxon>Tylenchina</taxon>
        <taxon>Tylenchomorpha</taxon>
        <taxon>Tylenchoidea</taxon>
        <taxon>Heteroderidae</taxon>
        <taxon>Heteroderinae</taxon>
        <taxon>Heterodera</taxon>
    </lineage>
</organism>
<dbReference type="Proteomes" id="UP001620626">
    <property type="component" value="Unassembled WGS sequence"/>
</dbReference>
<evidence type="ECO:0000313" key="1">
    <source>
        <dbReference type="EMBL" id="KAL3071065.1"/>
    </source>
</evidence>
<name>A0ABD2I133_9BILA</name>
<keyword evidence="2" id="KW-1185">Reference proteome</keyword>
<accession>A0ABD2I133</accession>
<dbReference type="AlphaFoldDB" id="A0ABD2I133"/>
<reference evidence="1 2" key="1">
    <citation type="submission" date="2024-10" db="EMBL/GenBank/DDBJ databases">
        <authorList>
            <person name="Kim D."/>
        </authorList>
    </citation>
    <scope>NUCLEOTIDE SEQUENCE [LARGE SCALE GENOMIC DNA]</scope>
    <source>
        <strain evidence="1">BH-2024</strain>
    </source>
</reference>
<evidence type="ECO:0000313" key="2">
    <source>
        <dbReference type="Proteomes" id="UP001620626"/>
    </source>
</evidence>
<comment type="caution">
    <text evidence="1">The sequence shown here is derived from an EMBL/GenBank/DDBJ whole genome shotgun (WGS) entry which is preliminary data.</text>
</comment>
<proteinExistence type="predicted"/>
<gene>
    <name evidence="1" type="ORF">niasHT_033205</name>
</gene>
<dbReference type="EMBL" id="JBICBT010001368">
    <property type="protein sequence ID" value="KAL3071065.1"/>
    <property type="molecule type" value="Genomic_DNA"/>
</dbReference>
<sequence length="75" mass="8347">MPSRPSVGGCRAQQFLPSASNQIGNTGGGHKPPEWLDCRRSGDKQLFITVQFCECQKKIVLSVRLRMHFLAFGNI</sequence>